<keyword evidence="3" id="KW-0540">Nuclease</keyword>
<feature type="compositionally biased region" description="Acidic residues" evidence="1">
    <location>
        <begin position="333"/>
        <end position="356"/>
    </location>
</feature>
<dbReference type="AlphaFoldDB" id="A0A841GZ72"/>
<dbReference type="Pfam" id="PF03372">
    <property type="entry name" value="Exo_endo_phos"/>
    <property type="match status" value="1"/>
</dbReference>
<proteinExistence type="predicted"/>
<organism evidence="3 4">
    <name type="scientific">Longimicrobium terrae</name>
    <dbReference type="NCBI Taxonomy" id="1639882"/>
    <lineage>
        <taxon>Bacteria</taxon>
        <taxon>Pseudomonadati</taxon>
        <taxon>Gemmatimonadota</taxon>
        <taxon>Longimicrobiia</taxon>
        <taxon>Longimicrobiales</taxon>
        <taxon>Longimicrobiaceae</taxon>
        <taxon>Longimicrobium</taxon>
    </lineage>
</organism>
<comment type="caution">
    <text evidence="3">The sequence shown here is derived from an EMBL/GenBank/DDBJ whole genome shotgun (WGS) entry which is preliminary data.</text>
</comment>
<keyword evidence="3" id="KW-0378">Hydrolase</keyword>
<dbReference type="InterPro" id="IPR005135">
    <property type="entry name" value="Endo/exonuclease/phosphatase"/>
</dbReference>
<feature type="domain" description="Endonuclease/exonuclease/phosphatase" evidence="2">
    <location>
        <begin position="119"/>
        <end position="324"/>
    </location>
</feature>
<feature type="region of interest" description="Disordered" evidence="1">
    <location>
        <begin position="333"/>
        <end position="375"/>
    </location>
</feature>
<keyword evidence="3" id="KW-0255">Endonuclease</keyword>
<dbReference type="EMBL" id="JACHIA010000006">
    <property type="protein sequence ID" value="MBB6071057.1"/>
    <property type="molecule type" value="Genomic_DNA"/>
</dbReference>
<dbReference type="GO" id="GO:0004527">
    <property type="term" value="F:exonuclease activity"/>
    <property type="evidence" value="ECO:0007669"/>
    <property type="project" value="UniProtKB-KW"/>
</dbReference>
<dbReference type="Gene3D" id="3.60.10.10">
    <property type="entry name" value="Endonuclease/exonuclease/phosphatase"/>
    <property type="match status" value="1"/>
</dbReference>
<sequence length="375" mass="41784">MAQPAGKDITLAAGLLAGVGTVVGFSSSPHWSVRMWDFPRIQIAAAAALAGGVHAARYHRGRPADWAFTAMTAAAAAWQLKKILPYTALVPVQVERSRVKPSRDRPRPDARTLRLLISNVLMENTQHERLLRLVEEAQPDVVMAVETNARWAEALEPLAETYPYVVRQPQENYYGMMLFSRLPLIEPRIEFLVQDDIPSVHTGIELPGGAQVVLHGLHPRPPEPIRDQDSTPRDAELVMVGRAIGEDEDVPTLVAGDLNDVAWSPTSELFVRLGQLLDPRVGRGMFNSYNANNPLLRYPLDHVFHSSHFRLVELRRCPSIGSDHFPMLIELSYEPDAEEEQAMPEPEAEDLEEAEEKLELQAEAAQTGDDRPGRE</sequence>
<keyword evidence="4" id="KW-1185">Reference proteome</keyword>
<dbReference type="GO" id="GO:0004519">
    <property type="term" value="F:endonuclease activity"/>
    <property type="evidence" value="ECO:0007669"/>
    <property type="project" value="UniProtKB-KW"/>
</dbReference>
<name>A0A841GZ72_9BACT</name>
<protein>
    <submittedName>
        <fullName evidence="3">Endonuclease/exonuclease/phosphatase (EEP) superfamily protein YafD</fullName>
    </submittedName>
</protein>
<dbReference type="SUPFAM" id="SSF56219">
    <property type="entry name" value="DNase I-like"/>
    <property type="match status" value="1"/>
</dbReference>
<reference evidence="3 4" key="1">
    <citation type="submission" date="2020-08" db="EMBL/GenBank/DDBJ databases">
        <title>Genomic Encyclopedia of Type Strains, Phase IV (KMG-IV): sequencing the most valuable type-strain genomes for metagenomic binning, comparative biology and taxonomic classification.</title>
        <authorList>
            <person name="Goeker M."/>
        </authorList>
    </citation>
    <scope>NUCLEOTIDE SEQUENCE [LARGE SCALE GENOMIC DNA]</scope>
    <source>
        <strain evidence="3 4">DSM 29007</strain>
    </source>
</reference>
<evidence type="ECO:0000259" key="2">
    <source>
        <dbReference type="Pfam" id="PF03372"/>
    </source>
</evidence>
<evidence type="ECO:0000313" key="3">
    <source>
        <dbReference type="EMBL" id="MBB6071057.1"/>
    </source>
</evidence>
<dbReference type="RefSeq" id="WP_170033568.1">
    <property type="nucleotide sequence ID" value="NZ_JABDTL010000001.1"/>
</dbReference>
<accession>A0A841GZ72</accession>
<evidence type="ECO:0000256" key="1">
    <source>
        <dbReference type="SAM" id="MobiDB-lite"/>
    </source>
</evidence>
<dbReference type="InterPro" id="IPR036691">
    <property type="entry name" value="Endo/exonu/phosph_ase_sf"/>
</dbReference>
<gene>
    <name evidence="3" type="ORF">HNQ61_002679</name>
</gene>
<evidence type="ECO:0000313" key="4">
    <source>
        <dbReference type="Proteomes" id="UP000582837"/>
    </source>
</evidence>
<dbReference type="Proteomes" id="UP000582837">
    <property type="component" value="Unassembled WGS sequence"/>
</dbReference>
<keyword evidence="3" id="KW-0269">Exonuclease</keyword>